<feature type="compositionally biased region" description="Basic and acidic residues" evidence="1">
    <location>
        <begin position="587"/>
        <end position="596"/>
    </location>
</feature>
<feature type="region of interest" description="Disordered" evidence="1">
    <location>
        <begin position="1"/>
        <end position="439"/>
    </location>
</feature>
<feature type="compositionally biased region" description="Basic residues" evidence="1">
    <location>
        <begin position="1"/>
        <end position="16"/>
    </location>
</feature>
<feature type="compositionally biased region" description="Basic and acidic residues" evidence="1">
    <location>
        <begin position="617"/>
        <end position="642"/>
    </location>
</feature>
<feature type="compositionally biased region" description="Polar residues" evidence="1">
    <location>
        <begin position="192"/>
        <end position="203"/>
    </location>
</feature>
<feature type="compositionally biased region" description="Basic and acidic residues" evidence="1">
    <location>
        <begin position="260"/>
        <end position="394"/>
    </location>
</feature>
<comment type="caution">
    <text evidence="2">The sequence shown here is derived from an EMBL/GenBank/DDBJ whole genome shotgun (WGS) entry which is preliminary data.</text>
</comment>
<keyword evidence="3" id="KW-1185">Reference proteome</keyword>
<gene>
    <name evidence="2" type="ORF">Pcinc_030673</name>
</gene>
<feature type="compositionally biased region" description="Low complexity" evidence="1">
    <location>
        <begin position="121"/>
        <end position="132"/>
    </location>
</feature>
<feature type="compositionally biased region" description="Low complexity" evidence="1">
    <location>
        <begin position="731"/>
        <end position="749"/>
    </location>
</feature>
<feature type="region of interest" description="Disordered" evidence="1">
    <location>
        <begin position="567"/>
        <end position="941"/>
    </location>
</feature>
<feature type="compositionally biased region" description="Pro residues" evidence="1">
    <location>
        <begin position="1074"/>
        <end position="1088"/>
    </location>
</feature>
<dbReference type="AlphaFoldDB" id="A0AAE1EXY5"/>
<feature type="compositionally biased region" description="Low complexity" evidence="1">
    <location>
        <begin position="514"/>
        <end position="523"/>
    </location>
</feature>
<feature type="compositionally biased region" description="Acidic residues" evidence="1">
    <location>
        <begin position="883"/>
        <end position="892"/>
    </location>
</feature>
<feature type="compositionally biased region" description="Polar residues" evidence="1">
    <location>
        <begin position="962"/>
        <end position="973"/>
    </location>
</feature>
<feature type="compositionally biased region" description="Polar residues" evidence="1">
    <location>
        <begin position="659"/>
        <end position="677"/>
    </location>
</feature>
<dbReference type="Proteomes" id="UP001286313">
    <property type="component" value="Unassembled WGS sequence"/>
</dbReference>
<feature type="compositionally biased region" description="Basic and acidic residues" evidence="1">
    <location>
        <begin position="464"/>
        <end position="478"/>
    </location>
</feature>
<feature type="compositionally biased region" description="Polar residues" evidence="1">
    <location>
        <begin position="401"/>
        <end position="415"/>
    </location>
</feature>
<feature type="compositionally biased region" description="Polar residues" evidence="1">
    <location>
        <begin position="497"/>
        <end position="513"/>
    </location>
</feature>
<name>A0AAE1EXY5_PETCI</name>
<feature type="compositionally biased region" description="Polar residues" evidence="1">
    <location>
        <begin position="599"/>
        <end position="611"/>
    </location>
</feature>
<proteinExistence type="predicted"/>
<feature type="compositionally biased region" description="Basic and acidic residues" evidence="1">
    <location>
        <begin position="416"/>
        <end position="436"/>
    </location>
</feature>
<feature type="region of interest" description="Disordered" evidence="1">
    <location>
        <begin position="962"/>
        <end position="1100"/>
    </location>
</feature>
<feature type="compositionally biased region" description="Acidic residues" evidence="1">
    <location>
        <begin position="974"/>
        <end position="984"/>
    </location>
</feature>
<feature type="compositionally biased region" description="Low complexity" evidence="1">
    <location>
        <begin position="167"/>
        <end position="191"/>
    </location>
</feature>
<feature type="compositionally biased region" description="Polar residues" evidence="1">
    <location>
        <begin position="1049"/>
        <end position="1073"/>
    </location>
</feature>
<organism evidence="2 3">
    <name type="scientific">Petrolisthes cinctipes</name>
    <name type="common">Flat porcelain crab</name>
    <dbReference type="NCBI Taxonomy" id="88211"/>
    <lineage>
        <taxon>Eukaryota</taxon>
        <taxon>Metazoa</taxon>
        <taxon>Ecdysozoa</taxon>
        <taxon>Arthropoda</taxon>
        <taxon>Crustacea</taxon>
        <taxon>Multicrustacea</taxon>
        <taxon>Malacostraca</taxon>
        <taxon>Eumalacostraca</taxon>
        <taxon>Eucarida</taxon>
        <taxon>Decapoda</taxon>
        <taxon>Pleocyemata</taxon>
        <taxon>Anomura</taxon>
        <taxon>Galatheoidea</taxon>
        <taxon>Porcellanidae</taxon>
        <taxon>Petrolisthes</taxon>
    </lineage>
</organism>
<feature type="compositionally biased region" description="Basic and acidic residues" evidence="1">
    <location>
        <begin position="139"/>
        <end position="151"/>
    </location>
</feature>
<evidence type="ECO:0000256" key="1">
    <source>
        <dbReference type="SAM" id="MobiDB-lite"/>
    </source>
</evidence>
<feature type="compositionally biased region" description="Basic and acidic residues" evidence="1">
    <location>
        <begin position="87"/>
        <end position="120"/>
    </location>
</feature>
<protein>
    <submittedName>
        <fullName evidence="2">Uncharacterized protein</fullName>
    </submittedName>
</protein>
<feature type="region of interest" description="Disordered" evidence="1">
    <location>
        <begin position="457"/>
        <end position="551"/>
    </location>
</feature>
<feature type="compositionally biased region" description="Basic and acidic residues" evidence="1">
    <location>
        <begin position="843"/>
        <end position="864"/>
    </location>
</feature>
<sequence>MLSWAKKHVQHTKHSSSNKDAGDTDQGVAADNDKDKWKATCSSGRKLSREERGIREEEASERKLEAEKSPSFTRRFASLRKMATLKRSTDKRDKSKSPDKGIKEKSKSPDKRTIKEKSESPDQSSDSVSWKSATSVRETSPDKRLEDDRRSQQSPDRCIADLRGPSTEPQTTQGEQGQTNCTQQQQQQPTTLISQHHTISQPQQHPPTPPLSAKVSSNSPQLTVDINGQSTDDGVSNSKDSSNPKMQFENVEPEINVETGVDKETKESEDRGKENTGEVEIKERDRENTGEVKIKEDDRENTGKVEIKEKDIENTGEVETKEDRENTGEVEIKEKDRENTGEVETKEKDRENTGEVETKEKDRENTGEVEIKEKDRENTGEVEIKEKDREKVENASEIAQAETSDNNKGVASNNTVKEDTNTKDEMNESVGEKKQNDFTLDATTKHYESVLECANADINTQKQTDSEETKENKGKEVEVSDSVSSQEIREGVDCSPLRTSITEGSSMLTSVLQTNNENTTSSTQPHGNSATSPEYHELPSMHNNDLAPKDETCLEIGNSLKESTLLVKENEKQESEADTIQINDTAQDDRGKKGDITDTEQAITSSKQVTETVDETQDSREKPLEKNGVDTEERMTNEKTDLTQENNGLHVVKEEDVTGTENNSPVIENPKNDSSSSDTEKERTEGADILSEPEGESTLIHHEENIAANSDKPPLPFKGTQLPSPLEKESSTSNSSLPSTQTQSATSQTPVGGSLPASPSAPKRHKRAPPVPSTRSLQSLHPPRQNKPSNKMCDAIISSEVPFNDKAPKEMPVPVPRKNISLNPFDSEEDEDEVQVEETLGINEEKRSENKKVSVEASRAKENNRPTPVPAPRTTVSLNPFDSDNDDDDDEVKDVTNKNATTPAASGPLKTQVIGKNPFEDEDDKEKDLAPQRTSSPSLASDCVAASSFGKLNDSFTSVVSNRTLNETASTNPFDEDEDDEDAVGDNFRRDLTTRQSFGTSSSASGISRDGTRASLPPTCRNRTGRKKRQAPLPPGQSQMAEKPRPEVQNLSRGSSVSSLTPGGSNTSLNTPDNTPPKRPPPPRPPLPKLYNTSSSPAKH</sequence>
<feature type="compositionally biased region" description="Polar residues" evidence="1">
    <location>
        <begin position="1091"/>
        <end position="1100"/>
    </location>
</feature>
<evidence type="ECO:0000313" key="2">
    <source>
        <dbReference type="EMBL" id="KAK3863577.1"/>
    </source>
</evidence>
<feature type="compositionally biased region" description="Acidic residues" evidence="1">
    <location>
        <begin position="826"/>
        <end position="836"/>
    </location>
</feature>
<feature type="compositionally biased region" description="Low complexity" evidence="1">
    <location>
        <begin position="997"/>
        <end position="1009"/>
    </location>
</feature>
<accession>A0AAE1EXY5</accession>
<dbReference type="EMBL" id="JAWQEG010003990">
    <property type="protein sequence ID" value="KAK3863577.1"/>
    <property type="molecule type" value="Genomic_DNA"/>
</dbReference>
<evidence type="ECO:0000313" key="3">
    <source>
        <dbReference type="Proteomes" id="UP001286313"/>
    </source>
</evidence>
<reference evidence="2" key="1">
    <citation type="submission" date="2023-10" db="EMBL/GenBank/DDBJ databases">
        <title>Genome assemblies of two species of porcelain crab, Petrolisthes cinctipes and Petrolisthes manimaculis (Anomura: Porcellanidae).</title>
        <authorList>
            <person name="Angst P."/>
        </authorList>
    </citation>
    <scope>NUCLEOTIDE SEQUENCE</scope>
    <source>
        <strain evidence="2">PB745_01</strain>
        <tissue evidence="2">Gill</tissue>
    </source>
</reference>
<feature type="compositionally biased region" description="Polar residues" evidence="1">
    <location>
        <begin position="214"/>
        <end position="245"/>
    </location>
</feature>
<feature type="compositionally biased region" description="Basic and acidic residues" evidence="1">
    <location>
        <begin position="47"/>
        <end position="68"/>
    </location>
</feature>